<accession>A0ABP8Y050</accession>
<evidence type="ECO:0000256" key="3">
    <source>
        <dbReference type="ARBA" id="ARBA00022448"/>
    </source>
</evidence>
<dbReference type="EMBL" id="BAABLO010000004">
    <property type="protein sequence ID" value="GAA4719090.1"/>
    <property type="molecule type" value="Genomic_DNA"/>
</dbReference>
<evidence type="ECO:0000256" key="6">
    <source>
        <dbReference type="ARBA" id="ARBA00023251"/>
    </source>
</evidence>
<dbReference type="PROSITE" id="PS00211">
    <property type="entry name" value="ABC_TRANSPORTER_1"/>
    <property type="match status" value="1"/>
</dbReference>
<dbReference type="RefSeq" id="WP_345502294.1">
    <property type="nucleotide sequence ID" value="NZ_BAABLO010000004.1"/>
</dbReference>
<sequence length="308" mass="33541">MSDGLRVDHVVHAFGDRVALDGVTCQVPSGRLTGLLGPNGAGKTTLMRILLGVLTADGGEVWLDGRRLADVHDRRAWGYMPQERGLYPSMKAGAQLVHFGRLHGLSREQATRRARDLLGELELGDRWDERTDRLSGGMQQRLQLATALVHGPQVVVLDEPFAGLDPVAVEQLSAMLRRRAEDGCLVVFSSHQLDLVQDLCEDIVMVDHGRTVLAGSVSRLRAASGQRRLRLQLGSAERGWLDAFDGVRVVSDHADDLRLAVPPGVDPLRVLDAARSVGPVLDFGLELPTLSELFLAAASGERVREPVR</sequence>
<reference evidence="9" key="1">
    <citation type="journal article" date="2019" name="Int. J. Syst. Evol. Microbiol.">
        <title>The Global Catalogue of Microorganisms (GCM) 10K type strain sequencing project: providing services to taxonomists for standard genome sequencing and annotation.</title>
        <authorList>
            <consortium name="The Broad Institute Genomics Platform"/>
            <consortium name="The Broad Institute Genome Sequencing Center for Infectious Disease"/>
            <person name="Wu L."/>
            <person name="Ma J."/>
        </authorList>
    </citation>
    <scope>NUCLEOTIDE SEQUENCE [LARGE SCALE GENOMIC DNA]</scope>
    <source>
        <strain evidence="9">JCM 18961</strain>
    </source>
</reference>
<comment type="subcellular location">
    <subcellularLocation>
        <location evidence="1">Cell membrane</location>
        <topology evidence="1">Peripheral membrane protein</topology>
    </subcellularLocation>
</comment>
<keyword evidence="9" id="KW-1185">Reference proteome</keyword>
<dbReference type="Gene3D" id="3.40.50.300">
    <property type="entry name" value="P-loop containing nucleotide triphosphate hydrolases"/>
    <property type="match status" value="1"/>
</dbReference>
<comment type="similarity">
    <text evidence="2">Belongs to the ABC transporter superfamily.</text>
</comment>
<keyword evidence="6" id="KW-0046">Antibiotic resistance</keyword>
<evidence type="ECO:0000256" key="2">
    <source>
        <dbReference type="ARBA" id="ARBA00005417"/>
    </source>
</evidence>
<evidence type="ECO:0000313" key="9">
    <source>
        <dbReference type="Proteomes" id="UP001500556"/>
    </source>
</evidence>
<dbReference type="SUPFAM" id="SSF52540">
    <property type="entry name" value="P-loop containing nucleoside triphosphate hydrolases"/>
    <property type="match status" value="1"/>
</dbReference>
<dbReference type="SMART" id="SM00382">
    <property type="entry name" value="AAA"/>
    <property type="match status" value="1"/>
</dbReference>
<dbReference type="Pfam" id="PF13732">
    <property type="entry name" value="DrrA1-3_C"/>
    <property type="match status" value="1"/>
</dbReference>
<keyword evidence="4" id="KW-0547">Nucleotide-binding</keyword>
<gene>
    <name evidence="8" type="ORF">GCM10025782_15480</name>
</gene>
<evidence type="ECO:0000259" key="7">
    <source>
        <dbReference type="PROSITE" id="PS50893"/>
    </source>
</evidence>
<dbReference type="InterPro" id="IPR003593">
    <property type="entry name" value="AAA+_ATPase"/>
</dbReference>
<dbReference type="Proteomes" id="UP001500556">
    <property type="component" value="Unassembled WGS sequence"/>
</dbReference>
<dbReference type="InterPro" id="IPR025302">
    <property type="entry name" value="DrrA1/2-like_C"/>
</dbReference>
<dbReference type="InterPro" id="IPR017871">
    <property type="entry name" value="ABC_transporter-like_CS"/>
</dbReference>
<dbReference type="PANTHER" id="PTHR42711:SF5">
    <property type="entry name" value="ABC TRANSPORTER ATP-BINDING PROTEIN NATA"/>
    <property type="match status" value="1"/>
</dbReference>
<comment type="caution">
    <text evidence="8">The sequence shown here is derived from an EMBL/GenBank/DDBJ whole genome shotgun (WGS) entry which is preliminary data.</text>
</comment>
<dbReference type="InterPro" id="IPR050763">
    <property type="entry name" value="ABC_transporter_ATP-binding"/>
</dbReference>
<protein>
    <submittedName>
        <fullName evidence="8">ATP-binding cassette domain-containing protein</fullName>
    </submittedName>
</protein>
<dbReference type="InterPro" id="IPR003439">
    <property type="entry name" value="ABC_transporter-like_ATP-bd"/>
</dbReference>
<dbReference type="PROSITE" id="PS50893">
    <property type="entry name" value="ABC_TRANSPORTER_2"/>
    <property type="match status" value="1"/>
</dbReference>
<organism evidence="8 9">
    <name type="scientific">Pedococcus ginsenosidimutans</name>
    <dbReference type="NCBI Taxonomy" id="490570"/>
    <lineage>
        <taxon>Bacteria</taxon>
        <taxon>Bacillati</taxon>
        <taxon>Actinomycetota</taxon>
        <taxon>Actinomycetes</taxon>
        <taxon>Micrococcales</taxon>
        <taxon>Intrasporangiaceae</taxon>
        <taxon>Pedococcus</taxon>
    </lineage>
</organism>
<evidence type="ECO:0000256" key="1">
    <source>
        <dbReference type="ARBA" id="ARBA00004202"/>
    </source>
</evidence>
<dbReference type="Pfam" id="PF00005">
    <property type="entry name" value="ABC_tran"/>
    <property type="match status" value="1"/>
</dbReference>
<dbReference type="InterPro" id="IPR027417">
    <property type="entry name" value="P-loop_NTPase"/>
</dbReference>
<proteinExistence type="inferred from homology"/>
<feature type="domain" description="ABC transporter" evidence="7">
    <location>
        <begin position="5"/>
        <end position="233"/>
    </location>
</feature>
<evidence type="ECO:0000256" key="5">
    <source>
        <dbReference type="ARBA" id="ARBA00022840"/>
    </source>
</evidence>
<dbReference type="PANTHER" id="PTHR42711">
    <property type="entry name" value="ABC TRANSPORTER ATP-BINDING PROTEIN"/>
    <property type="match status" value="1"/>
</dbReference>
<evidence type="ECO:0000313" key="8">
    <source>
        <dbReference type="EMBL" id="GAA4719090.1"/>
    </source>
</evidence>
<keyword evidence="5 8" id="KW-0067">ATP-binding</keyword>
<dbReference type="GO" id="GO:0005524">
    <property type="term" value="F:ATP binding"/>
    <property type="evidence" value="ECO:0007669"/>
    <property type="project" value="UniProtKB-KW"/>
</dbReference>
<evidence type="ECO:0000256" key="4">
    <source>
        <dbReference type="ARBA" id="ARBA00022741"/>
    </source>
</evidence>
<name>A0ABP8Y050_9MICO</name>
<keyword evidence="3" id="KW-0813">Transport</keyword>